<evidence type="ECO:0000313" key="2">
    <source>
        <dbReference type="EMBL" id="KLV09619.1"/>
    </source>
</evidence>
<gene>
    <name evidence="2" type="ORF">ABT56_00610</name>
</gene>
<keyword evidence="3" id="KW-1185">Reference proteome</keyword>
<evidence type="ECO:0000313" key="3">
    <source>
        <dbReference type="Proteomes" id="UP000036097"/>
    </source>
</evidence>
<feature type="signal peptide" evidence="1">
    <location>
        <begin position="1"/>
        <end position="19"/>
    </location>
</feature>
<dbReference type="PATRIC" id="fig|1195763.3.peg.133"/>
<feature type="chain" id="PRO_5005252372" evidence="1">
    <location>
        <begin position="20"/>
        <end position="230"/>
    </location>
</feature>
<dbReference type="OrthoDB" id="9820547at2"/>
<protein>
    <submittedName>
        <fullName evidence="2">Uncharacterized protein</fullName>
    </submittedName>
</protein>
<reference evidence="2 3" key="1">
    <citation type="submission" date="2015-05" db="EMBL/GenBank/DDBJ databases">
        <title>Photobacterium galathea sp. nov.</title>
        <authorList>
            <person name="Machado H."/>
            <person name="Gram L."/>
        </authorList>
    </citation>
    <scope>NUCLEOTIDE SEQUENCE [LARGE SCALE GENOMIC DNA]</scope>
    <source>
        <strain evidence="2 3">CGMCC 1.12159</strain>
    </source>
</reference>
<name>A0A0J1HD50_9GAMM</name>
<sequence length="230" mass="25593">MKKCSLLPLVALISTSAFADSIVFVNYSSTPVYSAVKNRGEFAPDSQLGWIVNSRVSHDASSTLLKNLGIKKGSSYSVGFIDQYGEAKVCADNVISGSNRVFEYKYGECIEHVQKPYHAVNLGIYHSDTRRPEGETLTLYVENIATGEIKAQSRALTPNTHETINYTSNNGLFKYEDKVNFFLESNSGEKFLCNQDVYYGGQHTVSVMSDREPGDNYCYQATVIHNLPRP</sequence>
<proteinExistence type="predicted"/>
<dbReference type="Proteomes" id="UP000036097">
    <property type="component" value="Unassembled WGS sequence"/>
</dbReference>
<dbReference type="EMBL" id="LDOT01000001">
    <property type="protein sequence ID" value="KLV09619.1"/>
    <property type="molecule type" value="Genomic_DNA"/>
</dbReference>
<dbReference type="AlphaFoldDB" id="A0A0J1HD50"/>
<accession>A0A0J1HD50</accession>
<organism evidence="2 3">
    <name type="scientific">Photobacterium aquae</name>
    <dbReference type="NCBI Taxonomy" id="1195763"/>
    <lineage>
        <taxon>Bacteria</taxon>
        <taxon>Pseudomonadati</taxon>
        <taxon>Pseudomonadota</taxon>
        <taxon>Gammaproteobacteria</taxon>
        <taxon>Vibrionales</taxon>
        <taxon>Vibrionaceae</taxon>
        <taxon>Photobacterium</taxon>
    </lineage>
</organism>
<dbReference type="RefSeq" id="WP_047876907.1">
    <property type="nucleotide sequence ID" value="NZ_LDOT01000001.1"/>
</dbReference>
<comment type="caution">
    <text evidence="2">The sequence shown here is derived from an EMBL/GenBank/DDBJ whole genome shotgun (WGS) entry which is preliminary data.</text>
</comment>
<keyword evidence="1" id="KW-0732">Signal</keyword>
<evidence type="ECO:0000256" key="1">
    <source>
        <dbReference type="SAM" id="SignalP"/>
    </source>
</evidence>